<dbReference type="AlphaFoldDB" id="A0A9P8VHG7"/>
<dbReference type="InterPro" id="IPR032466">
    <property type="entry name" value="Metal_Hydrolase"/>
</dbReference>
<dbReference type="EMBL" id="JAGSXJ010000005">
    <property type="protein sequence ID" value="KAH6691739.1"/>
    <property type="molecule type" value="Genomic_DNA"/>
</dbReference>
<protein>
    <recommendedName>
        <fullName evidence="3">Amidohydrolase-related domain-containing protein</fullName>
    </recommendedName>
</protein>
<organism evidence="1 2">
    <name type="scientific">Plectosphaerella plurivora</name>
    <dbReference type="NCBI Taxonomy" id="936078"/>
    <lineage>
        <taxon>Eukaryota</taxon>
        <taxon>Fungi</taxon>
        <taxon>Dikarya</taxon>
        <taxon>Ascomycota</taxon>
        <taxon>Pezizomycotina</taxon>
        <taxon>Sordariomycetes</taxon>
        <taxon>Hypocreomycetidae</taxon>
        <taxon>Glomerellales</taxon>
        <taxon>Plectosphaerellaceae</taxon>
        <taxon>Plectosphaerella</taxon>
    </lineage>
</organism>
<accession>A0A9P8VHG7</accession>
<evidence type="ECO:0008006" key="3">
    <source>
        <dbReference type="Google" id="ProtNLM"/>
    </source>
</evidence>
<dbReference type="Proteomes" id="UP000770015">
    <property type="component" value="Unassembled WGS sequence"/>
</dbReference>
<proteinExistence type="predicted"/>
<reference evidence="1" key="1">
    <citation type="journal article" date="2021" name="Nat. Commun.">
        <title>Genetic determinants of endophytism in the Arabidopsis root mycobiome.</title>
        <authorList>
            <person name="Mesny F."/>
            <person name="Miyauchi S."/>
            <person name="Thiergart T."/>
            <person name="Pickel B."/>
            <person name="Atanasova L."/>
            <person name="Karlsson M."/>
            <person name="Huettel B."/>
            <person name="Barry K.W."/>
            <person name="Haridas S."/>
            <person name="Chen C."/>
            <person name="Bauer D."/>
            <person name="Andreopoulos W."/>
            <person name="Pangilinan J."/>
            <person name="LaButti K."/>
            <person name="Riley R."/>
            <person name="Lipzen A."/>
            <person name="Clum A."/>
            <person name="Drula E."/>
            <person name="Henrissat B."/>
            <person name="Kohler A."/>
            <person name="Grigoriev I.V."/>
            <person name="Martin F.M."/>
            <person name="Hacquard S."/>
        </authorList>
    </citation>
    <scope>NUCLEOTIDE SEQUENCE</scope>
    <source>
        <strain evidence="1">MPI-SDFR-AT-0117</strain>
    </source>
</reference>
<evidence type="ECO:0000313" key="1">
    <source>
        <dbReference type="EMBL" id="KAH6691739.1"/>
    </source>
</evidence>
<gene>
    <name evidence="1" type="ORF">F5X68DRAFT_259725</name>
</gene>
<dbReference type="OrthoDB" id="408631at2759"/>
<sequence>MFRLSPDEVYATTSGAFKQIYSVTTRFPKHECYAVFGGHPTPGLFSISDFAGYGRRRGSFACAYSRSQLRTSGLAAAIEGGYSMKFITDFVQTPKVFAASETWVKLKSPEDAPAYMAGRTNEGSDYIKLLHKSGVTRGWDLPLPIKNLQASIVQAAHARGLKVVAHAMSLQETMDMPEVGVDGLAHTFIDTPSTDALINAYMVNNACGSNSVGPSKPGVGWGISFHQELLVFQGVWRGGCLNEEYVYE</sequence>
<keyword evidence="2" id="KW-1185">Reference proteome</keyword>
<dbReference type="SUPFAM" id="SSF51556">
    <property type="entry name" value="Metallo-dependent hydrolases"/>
    <property type="match status" value="1"/>
</dbReference>
<name>A0A9P8VHG7_9PEZI</name>
<comment type="caution">
    <text evidence="1">The sequence shown here is derived from an EMBL/GenBank/DDBJ whole genome shotgun (WGS) entry which is preliminary data.</text>
</comment>
<dbReference type="Gene3D" id="3.20.20.140">
    <property type="entry name" value="Metal-dependent hydrolases"/>
    <property type="match status" value="1"/>
</dbReference>
<evidence type="ECO:0000313" key="2">
    <source>
        <dbReference type="Proteomes" id="UP000770015"/>
    </source>
</evidence>